<dbReference type="Pfam" id="PF00072">
    <property type="entry name" value="Response_reg"/>
    <property type="match status" value="1"/>
</dbReference>
<dbReference type="CDD" id="cd00082">
    <property type="entry name" value="HisKA"/>
    <property type="match status" value="1"/>
</dbReference>
<keyword evidence="18" id="KW-1185">Reference proteome</keyword>
<dbReference type="InterPro" id="IPR008207">
    <property type="entry name" value="Sig_transdc_His_kin_Hpt_dom"/>
</dbReference>
<dbReference type="Pfam" id="PF02518">
    <property type="entry name" value="HATPase_c"/>
    <property type="match status" value="1"/>
</dbReference>
<keyword evidence="8" id="KW-0418">Kinase</keyword>
<dbReference type="GO" id="GO:0005886">
    <property type="term" value="C:plasma membrane"/>
    <property type="evidence" value="ECO:0007669"/>
    <property type="project" value="UniProtKB-SubCell"/>
</dbReference>
<dbReference type="SUPFAM" id="SSF52172">
    <property type="entry name" value="CheY-like"/>
    <property type="match status" value="1"/>
</dbReference>
<dbReference type="InterPro" id="IPR036890">
    <property type="entry name" value="HATPase_C_sf"/>
</dbReference>
<evidence type="ECO:0000256" key="11">
    <source>
        <dbReference type="ARBA" id="ARBA00023136"/>
    </source>
</evidence>
<dbReference type="InterPro" id="IPR001789">
    <property type="entry name" value="Sig_transdc_resp-reg_receiver"/>
</dbReference>
<dbReference type="CDD" id="cd00130">
    <property type="entry name" value="PAS"/>
    <property type="match status" value="1"/>
</dbReference>
<dbReference type="SMART" id="SM00387">
    <property type="entry name" value="HATPase_c"/>
    <property type="match status" value="1"/>
</dbReference>
<proteinExistence type="predicted"/>
<keyword evidence="9" id="KW-0067">ATP-binding</keyword>
<dbReference type="PANTHER" id="PTHR43047">
    <property type="entry name" value="TWO-COMPONENT HISTIDINE PROTEIN KINASE"/>
    <property type="match status" value="1"/>
</dbReference>
<evidence type="ECO:0000256" key="3">
    <source>
        <dbReference type="ARBA" id="ARBA00012438"/>
    </source>
</evidence>
<dbReference type="Gene3D" id="1.10.287.130">
    <property type="match status" value="1"/>
</dbReference>
<gene>
    <name evidence="17" type="ORF">AB1Y20_014528</name>
</gene>
<dbReference type="Pfam" id="PF01627">
    <property type="entry name" value="Hpt"/>
    <property type="match status" value="1"/>
</dbReference>
<sequence>MPYKAGEWPRHPHEKRRLKALSRFNVLDTEFEQAFDRIAQLVKHVLHVPISAISLVDSRRQWFKSCFGLDVRETGRDVCFSAHAIMPDAPEVFVVNDATQDERFSNDPMVTGNPHLRFYASVPLVHDGMKVGTLFGCDHSPRGGLSENEATAMLLLADMVIELLVSRISSNLVELAHIQLAERTHELNITNQGLTELIDSANAPIFAVDSELTVTVWNRKIAEISCLEPHEVLGKPFDGILARMKTGGVSSMRSELTGLEDKDDKPLDSSGAQEVTNALEKALQGEGCGLFELEMCTFEDRGHAHLEVSASPKLNHQGEIVGVVCVGEDVLARKRVLQEELRNRQLTETNDAKDAFLASMSHEIRTPLNGLLGMLQLAIASELSASSSRFVKQAHNSGKLLLNLINDIFDVARINAEQLRLDLSPFVLAETLEETVGIIAADATGKRLRLELDIDDKLKGMWFNADATRIQQLLLNLLGNSIKFTTDGFVKLTAKILSDADSTVQVLFEVIDTGRGIDPRAHATIFQRWSPTVARRMPPETGSSPNRTQSKHVPGLGMSICKELVDLMSGTIELKSVPSIKGTTVSFMLPLAKYEQTNANAGSTLSADKGGQGLRILVVEDNDYNVDVIKEILEFLGHNVSVASNGEEGYFAVCSSWSELDLVLMDCDMPVMNGFEATRAIRKWESENGKHAGIRIVAVTASVMSGDKQRCFDAGVDDYLTKPVLLPQLRMKLHMHMETDEQTRSRQPRTDAANPLVASLKLRDPSPALKQRDSSPAPKQQNLPSSLKQHDSSTSLKQLDPSSSSSSRATAFNRADEDPPAIDISKLVENFGGNLQLVRRTLKMFNGKVVFDEMPESLGDFHTLKSLAHKVKGQFGYMSAAAAYDLAARLEQTCKSAVEGSYSETEDANDLHHSVGALVEELKFETHRVFASVERALMELDERLDREEQHST</sequence>
<dbReference type="InterPro" id="IPR036641">
    <property type="entry name" value="HPT_dom_sf"/>
</dbReference>
<evidence type="ECO:0000256" key="6">
    <source>
        <dbReference type="ARBA" id="ARBA00022679"/>
    </source>
</evidence>
<protein>
    <recommendedName>
        <fullName evidence="3">histidine kinase</fullName>
        <ecNumber evidence="3">2.7.13.3</ecNumber>
    </recommendedName>
</protein>
<dbReference type="GO" id="GO:0000155">
    <property type="term" value="F:phosphorelay sensor kinase activity"/>
    <property type="evidence" value="ECO:0007669"/>
    <property type="project" value="InterPro"/>
</dbReference>
<organism evidence="17 18">
    <name type="scientific">Prymnesium parvum</name>
    <name type="common">Toxic golden alga</name>
    <dbReference type="NCBI Taxonomy" id="97485"/>
    <lineage>
        <taxon>Eukaryota</taxon>
        <taxon>Haptista</taxon>
        <taxon>Haptophyta</taxon>
        <taxon>Prymnesiophyceae</taxon>
        <taxon>Prymnesiales</taxon>
        <taxon>Prymnesiaceae</taxon>
        <taxon>Prymnesium</taxon>
    </lineage>
</organism>
<evidence type="ECO:0000259" key="16">
    <source>
        <dbReference type="PROSITE" id="PS50112"/>
    </source>
</evidence>
<comment type="subcellular location">
    <subcellularLocation>
        <location evidence="2">Cell inner membrane</location>
        <topology evidence="2">Multi-pass membrane protein</topology>
    </subcellularLocation>
</comment>
<dbReference type="GO" id="GO:0009927">
    <property type="term" value="F:histidine phosphotransfer kinase activity"/>
    <property type="evidence" value="ECO:0007669"/>
    <property type="project" value="TreeGrafter"/>
</dbReference>
<accession>A0AB34IDC3</accession>
<dbReference type="AlphaFoldDB" id="A0AB34IDC3"/>
<feature type="region of interest" description="Disordered" evidence="13">
    <location>
        <begin position="758"/>
        <end position="816"/>
    </location>
</feature>
<dbReference type="InterPro" id="IPR000014">
    <property type="entry name" value="PAS"/>
</dbReference>
<dbReference type="Gene3D" id="3.40.50.2300">
    <property type="match status" value="1"/>
</dbReference>
<evidence type="ECO:0000256" key="13">
    <source>
        <dbReference type="SAM" id="MobiDB-lite"/>
    </source>
</evidence>
<evidence type="ECO:0000259" key="15">
    <source>
        <dbReference type="PROSITE" id="PS50110"/>
    </source>
</evidence>
<dbReference type="InterPro" id="IPR003018">
    <property type="entry name" value="GAF"/>
</dbReference>
<feature type="domain" description="Response regulatory" evidence="15">
    <location>
        <begin position="615"/>
        <end position="737"/>
    </location>
</feature>
<feature type="compositionally biased region" description="Low complexity" evidence="13">
    <location>
        <begin position="792"/>
        <end position="807"/>
    </location>
</feature>
<dbReference type="CDD" id="cd17546">
    <property type="entry name" value="REC_hyHK_CKI1_RcsC-like"/>
    <property type="match status" value="1"/>
</dbReference>
<dbReference type="PANTHER" id="PTHR43047:SF72">
    <property type="entry name" value="OSMOSENSING HISTIDINE PROTEIN KINASE SLN1"/>
    <property type="match status" value="1"/>
</dbReference>
<keyword evidence="4" id="KW-1003">Cell membrane</keyword>
<dbReference type="Gene3D" id="3.30.450.20">
    <property type="entry name" value="PAS domain"/>
    <property type="match status" value="1"/>
</dbReference>
<dbReference type="InterPro" id="IPR036097">
    <property type="entry name" value="HisK_dim/P_sf"/>
</dbReference>
<dbReference type="InterPro" id="IPR005467">
    <property type="entry name" value="His_kinase_dom"/>
</dbReference>
<feature type="modified residue" description="4-aspartylphosphate" evidence="12">
    <location>
        <position position="666"/>
    </location>
</feature>
<dbReference type="Pfam" id="PF08448">
    <property type="entry name" value="PAS_4"/>
    <property type="match status" value="1"/>
</dbReference>
<dbReference type="EC" id="2.7.13.3" evidence="3"/>
<evidence type="ECO:0000256" key="2">
    <source>
        <dbReference type="ARBA" id="ARBA00004429"/>
    </source>
</evidence>
<dbReference type="Gene3D" id="1.20.120.160">
    <property type="entry name" value="HPT domain"/>
    <property type="match status" value="1"/>
</dbReference>
<comment type="catalytic activity">
    <reaction evidence="1">
        <text>ATP + protein L-histidine = ADP + protein N-phospho-L-histidine.</text>
        <dbReference type="EC" id="2.7.13.3"/>
    </reaction>
</comment>
<keyword evidence="7" id="KW-0812">Transmembrane</keyword>
<reference evidence="17 18" key="1">
    <citation type="journal article" date="2024" name="Science">
        <title>Giant polyketide synthase enzymes in the biosynthesis of giant marine polyether toxins.</title>
        <authorList>
            <person name="Fallon T.R."/>
            <person name="Shende V.V."/>
            <person name="Wierzbicki I.H."/>
            <person name="Pendleton A.L."/>
            <person name="Watervoot N.F."/>
            <person name="Auber R.P."/>
            <person name="Gonzalez D.J."/>
            <person name="Wisecaver J.H."/>
            <person name="Moore B.S."/>
        </authorList>
    </citation>
    <scope>NUCLEOTIDE SEQUENCE [LARGE SCALE GENOMIC DNA]</scope>
    <source>
        <strain evidence="17 18">12B1</strain>
    </source>
</reference>
<feature type="compositionally biased region" description="Polar residues" evidence="13">
    <location>
        <begin position="777"/>
        <end position="787"/>
    </location>
</feature>
<feature type="domain" description="PAS" evidence="16">
    <location>
        <begin position="190"/>
        <end position="235"/>
    </location>
</feature>
<keyword evidence="10" id="KW-1133">Transmembrane helix</keyword>
<evidence type="ECO:0000313" key="18">
    <source>
        <dbReference type="Proteomes" id="UP001515480"/>
    </source>
</evidence>
<evidence type="ECO:0000256" key="1">
    <source>
        <dbReference type="ARBA" id="ARBA00000085"/>
    </source>
</evidence>
<evidence type="ECO:0000256" key="9">
    <source>
        <dbReference type="ARBA" id="ARBA00022840"/>
    </source>
</evidence>
<evidence type="ECO:0000256" key="5">
    <source>
        <dbReference type="ARBA" id="ARBA00022519"/>
    </source>
</evidence>
<evidence type="ECO:0000259" key="14">
    <source>
        <dbReference type="PROSITE" id="PS50109"/>
    </source>
</evidence>
<dbReference type="Pfam" id="PF01590">
    <property type="entry name" value="GAF"/>
    <property type="match status" value="1"/>
</dbReference>
<dbReference type="SMART" id="SM00388">
    <property type="entry name" value="HisKA"/>
    <property type="match status" value="1"/>
</dbReference>
<name>A0AB34IDC3_PRYPA</name>
<dbReference type="Proteomes" id="UP001515480">
    <property type="component" value="Unassembled WGS sequence"/>
</dbReference>
<comment type="caution">
    <text evidence="17">The sequence shown here is derived from an EMBL/GenBank/DDBJ whole genome shotgun (WGS) entry which is preliminary data.</text>
</comment>
<dbReference type="PROSITE" id="PS50110">
    <property type="entry name" value="RESPONSE_REGULATORY"/>
    <property type="match status" value="1"/>
</dbReference>
<dbReference type="InterPro" id="IPR003661">
    <property type="entry name" value="HisK_dim/P_dom"/>
</dbReference>
<evidence type="ECO:0000256" key="4">
    <source>
        <dbReference type="ARBA" id="ARBA00022475"/>
    </source>
</evidence>
<keyword evidence="6" id="KW-0808">Transferase</keyword>
<dbReference type="InterPro" id="IPR013656">
    <property type="entry name" value="PAS_4"/>
</dbReference>
<dbReference type="InterPro" id="IPR011006">
    <property type="entry name" value="CheY-like_superfamily"/>
</dbReference>
<keyword evidence="5" id="KW-0997">Cell inner membrane</keyword>
<evidence type="ECO:0000256" key="7">
    <source>
        <dbReference type="ARBA" id="ARBA00022692"/>
    </source>
</evidence>
<dbReference type="PROSITE" id="PS50109">
    <property type="entry name" value="HIS_KIN"/>
    <property type="match status" value="1"/>
</dbReference>
<dbReference type="InterPro" id="IPR029016">
    <property type="entry name" value="GAF-like_dom_sf"/>
</dbReference>
<dbReference type="SMART" id="SM00448">
    <property type="entry name" value="REC"/>
    <property type="match status" value="1"/>
</dbReference>
<dbReference type="SUPFAM" id="SSF55781">
    <property type="entry name" value="GAF domain-like"/>
    <property type="match status" value="1"/>
</dbReference>
<dbReference type="SUPFAM" id="SSF55785">
    <property type="entry name" value="PYP-like sensor domain (PAS domain)"/>
    <property type="match status" value="1"/>
</dbReference>
<evidence type="ECO:0000313" key="17">
    <source>
        <dbReference type="EMBL" id="KAL1495884.1"/>
    </source>
</evidence>
<dbReference type="SUPFAM" id="SSF47226">
    <property type="entry name" value="Histidine-containing phosphotransfer domain, HPT domain"/>
    <property type="match status" value="1"/>
</dbReference>
<dbReference type="InterPro" id="IPR003594">
    <property type="entry name" value="HATPase_dom"/>
</dbReference>
<dbReference type="Gene3D" id="3.30.565.10">
    <property type="entry name" value="Histidine kinase-like ATPase, C-terminal domain"/>
    <property type="match status" value="1"/>
</dbReference>
<keyword evidence="11" id="KW-0472">Membrane</keyword>
<dbReference type="Pfam" id="PF00512">
    <property type="entry name" value="HisKA"/>
    <property type="match status" value="1"/>
</dbReference>
<evidence type="ECO:0000256" key="12">
    <source>
        <dbReference type="PROSITE-ProRule" id="PRU00169"/>
    </source>
</evidence>
<dbReference type="PROSITE" id="PS50112">
    <property type="entry name" value="PAS"/>
    <property type="match status" value="1"/>
</dbReference>
<dbReference type="Gene3D" id="3.30.450.40">
    <property type="match status" value="1"/>
</dbReference>
<dbReference type="SUPFAM" id="SSF47384">
    <property type="entry name" value="Homodimeric domain of signal transducing histidine kinase"/>
    <property type="match status" value="1"/>
</dbReference>
<feature type="domain" description="Histidine kinase" evidence="14">
    <location>
        <begin position="359"/>
        <end position="593"/>
    </location>
</feature>
<dbReference type="EMBL" id="JBGBPQ010000030">
    <property type="protein sequence ID" value="KAL1495884.1"/>
    <property type="molecule type" value="Genomic_DNA"/>
</dbReference>
<dbReference type="InterPro" id="IPR035965">
    <property type="entry name" value="PAS-like_dom_sf"/>
</dbReference>
<dbReference type="SUPFAM" id="SSF55874">
    <property type="entry name" value="ATPase domain of HSP90 chaperone/DNA topoisomerase II/histidine kinase"/>
    <property type="match status" value="1"/>
</dbReference>
<keyword evidence="12" id="KW-0597">Phosphoprotein</keyword>
<evidence type="ECO:0000256" key="8">
    <source>
        <dbReference type="ARBA" id="ARBA00022777"/>
    </source>
</evidence>
<keyword evidence="9" id="KW-0547">Nucleotide-binding</keyword>
<evidence type="ECO:0000256" key="10">
    <source>
        <dbReference type="ARBA" id="ARBA00022989"/>
    </source>
</evidence>